<proteinExistence type="predicted"/>
<accession>A0A5E7D206</accession>
<evidence type="ECO:0000313" key="2">
    <source>
        <dbReference type="Proteomes" id="UP000379480"/>
    </source>
</evidence>
<organism evidence="1 2">
    <name type="scientific">Pseudomonas fluorescens</name>
    <dbReference type="NCBI Taxonomy" id="294"/>
    <lineage>
        <taxon>Bacteria</taxon>
        <taxon>Pseudomonadati</taxon>
        <taxon>Pseudomonadota</taxon>
        <taxon>Gammaproteobacteria</taxon>
        <taxon>Pseudomonadales</taxon>
        <taxon>Pseudomonadaceae</taxon>
        <taxon>Pseudomonas</taxon>
    </lineage>
</organism>
<dbReference type="Proteomes" id="UP000379480">
    <property type="component" value="Unassembled WGS sequence"/>
</dbReference>
<reference evidence="1 2" key="1">
    <citation type="submission" date="2019-09" db="EMBL/GenBank/DDBJ databases">
        <authorList>
            <person name="Chandra G."/>
            <person name="Truman W A."/>
        </authorList>
    </citation>
    <scope>NUCLEOTIDE SEQUENCE [LARGE SCALE GENOMIC DNA]</scope>
    <source>
        <strain evidence="1">PS723</strain>
    </source>
</reference>
<sequence>MTEKSTRFDVSDYLQTPLEMSAYLKACKENDSGDGSLIRLGFKDVMHTISIRTQHDPIFAQALRIEAATLFQNGEPELARRLLQLLTKALRHQTARGLFTYRP</sequence>
<name>A0A5E7D206_PSEFL</name>
<evidence type="ECO:0000313" key="1">
    <source>
        <dbReference type="EMBL" id="VVO01622.1"/>
    </source>
</evidence>
<dbReference type="OrthoDB" id="9798416at2"/>
<protein>
    <submittedName>
        <fullName evidence="1">Uncharacterized protein</fullName>
    </submittedName>
</protein>
<dbReference type="AlphaFoldDB" id="A0A5E7D206"/>
<gene>
    <name evidence="1" type="ORF">PS723_02684</name>
</gene>
<dbReference type="EMBL" id="CABVHY010000012">
    <property type="protein sequence ID" value="VVO01622.1"/>
    <property type="molecule type" value="Genomic_DNA"/>
</dbReference>
<dbReference type="RefSeq" id="WP_150804137.1">
    <property type="nucleotide sequence ID" value="NZ_CABVHY010000012.1"/>
</dbReference>